<keyword evidence="2" id="KW-0175">Coiled coil</keyword>
<keyword evidence="4" id="KW-0812">Transmembrane</keyword>
<evidence type="ECO:0000256" key="1">
    <source>
        <dbReference type="ARBA" id="ARBA00022737"/>
    </source>
</evidence>
<evidence type="ECO:0000313" key="8">
    <source>
        <dbReference type="RefSeq" id="XP_017781310.1"/>
    </source>
</evidence>
<feature type="domain" description="Ig-like" evidence="5">
    <location>
        <begin position="134"/>
        <end position="222"/>
    </location>
</feature>
<gene>
    <name evidence="8" type="primary">LOC108566099</name>
</gene>
<name>A0ABM1N3B0_NICVS</name>
<keyword evidence="7" id="KW-1185">Reference proteome</keyword>
<dbReference type="InterPro" id="IPR007110">
    <property type="entry name" value="Ig-like_dom"/>
</dbReference>
<dbReference type="Pfam" id="PF07679">
    <property type="entry name" value="I-set"/>
    <property type="match status" value="2"/>
</dbReference>
<dbReference type="InterPro" id="IPR036116">
    <property type="entry name" value="FN3_sf"/>
</dbReference>
<dbReference type="InterPro" id="IPR003599">
    <property type="entry name" value="Ig_sub"/>
</dbReference>
<feature type="domain" description="Fibronectin type-III" evidence="6">
    <location>
        <begin position="325"/>
        <end position="418"/>
    </location>
</feature>
<dbReference type="RefSeq" id="XP_017781310.1">
    <property type="nucleotide sequence ID" value="XM_017925821.1"/>
</dbReference>
<reference evidence="8" key="1">
    <citation type="submission" date="2025-08" db="UniProtKB">
        <authorList>
            <consortium name="RefSeq"/>
        </authorList>
    </citation>
    <scope>IDENTIFICATION</scope>
    <source>
        <tissue evidence="8">Whole Larva</tissue>
    </source>
</reference>
<dbReference type="InterPro" id="IPR003961">
    <property type="entry name" value="FN3_dom"/>
</dbReference>
<sequence>MGNTSGKPHPRPRSKKHPLQYKGTDRPAPPGKPYLASELEQTPDVLTIKWDAPLRNGGAPISGYLVEHRRTGSPHWVRATPLMVQIPELTMSGLEPGWRYQFRVFAENIVGLSDPSELSEPLTVTLQRSAITAPRFTQELKDTTALENEKVEFVAHFIGQPAPKMCWFKDGFEIFSSRRTRILTENDRSILTIHQSAICDEGEIKCTATNKAGHVSTKCRLTLEAPPSIRLPRQYEDGLLFEIGELIRLKVSVVGLPPPLVFWTHNGESIQENERYEIDNSDRISTLRISEALRSDRGEYQIKAVNKLGTDITSFLVTVTDKPSPPGKAKVVMALGKSVTLSWNSPNDDGGCKIGNYIIEYYRLGWNVWLKAATSRQLTTMLGDLIEGSEYKFRVKAESPFGVSEPSEESDAIFIPDPKRGLLESTGARSKSQPREIVNQQAPIAAKRKKPRSHSSSRSEEESRESPIPPARIRSPPKTPDQLSPKPQRKETINPELFDRASIGRDLIYGSPEIRMKKVEPPKVEIDKSGRDLIYGSPEVKMKKTEPPKIEIEKVVAKEKSKSPEIKSRTPSPIISRSPSPKILKEYALKSDMKSPKLSRENSENLGGSTEFMMVLYPDTENDFDFENISVAPPLSLSAPELGTEPPQIDILRPFASSTELLHERAMIRFYQEALAEEEALKRKQDERRGSIIPKIQINNKDNQDIVGLERKHSLRRRLSAGGSIPQQVLWAQRRQSLRNSGDFSDLFETKLNKMPLTVEEKRQLMHTRQRSQSEEMEEEEFEKVRQRMAQNNEPKRRKRISVVEEEFWDEYESSEDERLRYEPKIREINVEEEDETYHPPRMMVMEHKKYEEPFEILTKPAKLPDANFVPKPILKKNGVESRKNSLVEALNKEEETSRSAEAVASVAGVAAASVLIPHTILQNREAEEAKVVIDHYGDIVKSYSTKRKSSIPESNPVREALRKAAAAQADIHKSDEEVEDAKKVNNNNVKINSFDERLRNLERKLETQPRSATPMFKKTEGTQVEMRGREEDVAERNKEQVAVRGREQSRFTKRDVSKSKSPRKARRSSPSPTPGKRKTSRPPSRSSSKTNARSSSLLRKPKMCEIMTQTSTSIEPADFHEKPLIREDELRTTARIKIRTTMDYTTDLAMFAVATWVFFFSNELYAIPILLVAGYRQLKDEAERWIPNWIKKRWNNRRHKK</sequence>
<evidence type="ECO:0000256" key="3">
    <source>
        <dbReference type="SAM" id="MobiDB-lite"/>
    </source>
</evidence>
<dbReference type="SUPFAM" id="SSF48726">
    <property type="entry name" value="Immunoglobulin"/>
    <property type="match status" value="2"/>
</dbReference>
<keyword evidence="4" id="KW-1133">Transmembrane helix</keyword>
<dbReference type="PROSITE" id="PS50853">
    <property type="entry name" value="FN3"/>
    <property type="match status" value="2"/>
</dbReference>
<feature type="region of interest" description="Disordered" evidence="3">
    <location>
        <begin position="1005"/>
        <end position="1102"/>
    </location>
</feature>
<feature type="compositionally biased region" description="Basic residues" evidence="3">
    <location>
        <begin position="8"/>
        <end position="19"/>
    </location>
</feature>
<accession>A0ABM1N3B0</accession>
<dbReference type="SMART" id="SM00408">
    <property type="entry name" value="IGc2"/>
    <property type="match status" value="2"/>
</dbReference>
<feature type="coiled-coil region" evidence="2">
    <location>
        <begin position="958"/>
        <end position="1005"/>
    </location>
</feature>
<feature type="compositionally biased region" description="Basic and acidic residues" evidence="3">
    <location>
        <begin position="554"/>
        <end position="568"/>
    </location>
</feature>
<dbReference type="SUPFAM" id="SSF49265">
    <property type="entry name" value="Fibronectin type III"/>
    <property type="match status" value="1"/>
</dbReference>
<feature type="domain" description="Fibronectin type-III" evidence="6">
    <location>
        <begin position="29"/>
        <end position="128"/>
    </location>
</feature>
<keyword evidence="4" id="KW-0472">Membrane</keyword>
<organism evidence="7 8">
    <name type="scientific">Nicrophorus vespilloides</name>
    <name type="common">Boreal carrion beetle</name>
    <dbReference type="NCBI Taxonomy" id="110193"/>
    <lineage>
        <taxon>Eukaryota</taxon>
        <taxon>Metazoa</taxon>
        <taxon>Ecdysozoa</taxon>
        <taxon>Arthropoda</taxon>
        <taxon>Hexapoda</taxon>
        <taxon>Insecta</taxon>
        <taxon>Pterygota</taxon>
        <taxon>Neoptera</taxon>
        <taxon>Endopterygota</taxon>
        <taxon>Coleoptera</taxon>
        <taxon>Polyphaga</taxon>
        <taxon>Staphyliniformia</taxon>
        <taxon>Silphidae</taxon>
        <taxon>Nicrophorinae</taxon>
        <taxon>Nicrophorus</taxon>
    </lineage>
</organism>
<dbReference type="Pfam" id="PF00041">
    <property type="entry name" value="fn3"/>
    <property type="match status" value="2"/>
</dbReference>
<dbReference type="Gene3D" id="2.60.40.10">
    <property type="entry name" value="Immunoglobulins"/>
    <property type="match status" value="4"/>
</dbReference>
<dbReference type="PANTHER" id="PTHR13817">
    <property type="entry name" value="TITIN"/>
    <property type="match status" value="1"/>
</dbReference>
<dbReference type="InterPro" id="IPR003598">
    <property type="entry name" value="Ig_sub2"/>
</dbReference>
<feature type="region of interest" description="Disordered" evidence="3">
    <location>
        <begin position="1"/>
        <end position="34"/>
    </location>
</feature>
<feature type="compositionally biased region" description="Basic and acidic residues" evidence="3">
    <location>
        <begin position="1027"/>
        <end position="1059"/>
    </location>
</feature>
<dbReference type="CDD" id="cd00063">
    <property type="entry name" value="FN3"/>
    <property type="match status" value="2"/>
</dbReference>
<feature type="compositionally biased region" description="Low complexity" evidence="3">
    <location>
        <begin position="1082"/>
        <end position="1097"/>
    </location>
</feature>
<dbReference type="InterPro" id="IPR013098">
    <property type="entry name" value="Ig_I-set"/>
</dbReference>
<dbReference type="SMART" id="SM00060">
    <property type="entry name" value="FN3"/>
    <property type="match status" value="2"/>
</dbReference>
<evidence type="ECO:0000313" key="7">
    <source>
        <dbReference type="Proteomes" id="UP000695000"/>
    </source>
</evidence>
<evidence type="ECO:0000256" key="4">
    <source>
        <dbReference type="SAM" id="Phobius"/>
    </source>
</evidence>
<protein>
    <submittedName>
        <fullName evidence="8">Titin</fullName>
    </submittedName>
</protein>
<evidence type="ECO:0000259" key="6">
    <source>
        <dbReference type="PROSITE" id="PS50853"/>
    </source>
</evidence>
<feature type="compositionally biased region" description="Basic residues" evidence="3">
    <location>
        <begin position="446"/>
        <end position="455"/>
    </location>
</feature>
<feature type="domain" description="Ig-like" evidence="5">
    <location>
        <begin position="226"/>
        <end position="320"/>
    </location>
</feature>
<evidence type="ECO:0000259" key="5">
    <source>
        <dbReference type="PROSITE" id="PS50835"/>
    </source>
</evidence>
<dbReference type="GeneID" id="108566099"/>
<feature type="transmembrane region" description="Helical" evidence="4">
    <location>
        <begin position="1149"/>
        <end position="1176"/>
    </location>
</feature>
<keyword evidence="1" id="KW-0677">Repeat</keyword>
<dbReference type="PROSITE" id="PS50835">
    <property type="entry name" value="IG_LIKE"/>
    <property type="match status" value="2"/>
</dbReference>
<dbReference type="PANTHER" id="PTHR13817:SF167">
    <property type="entry name" value="MYOMESIN AND MYOSIN BINDING PROTEIN"/>
    <property type="match status" value="1"/>
</dbReference>
<dbReference type="PRINTS" id="PR00014">
    <property type="entry name" value="FNTYPEIII"/>
</dbReference>
<proteinExistence type="predicted"/>
<dbReference type="InterPro" id="IPR036179">
    <property type="entry name" value="Ig-like_dom_sf"/>
</dbReference>
<dbReference type="SMART" id="SM00409">
    <property type="entry name" value="IG"/>
    <property type="match status" value="2"/>
</dbReference>
<evidence type="ECO:0000256" key="2">
    <source>
        <dbReference type="SAM" id="Coils"/>
    </source>
</evidence>
<feature type="compositionally biased region" description="Basic and acidic residues" evidence="3">
    <location>
        <begin position="488"/>
        <end position="503"/>
    </location>
</feature>
<dbReference type="InterPro" id="IPR013783">
    <property type="entry name" value="Ig-like_fold"/>
</dbReference>
<dbReference type="Proteomes" id="UP000695000">
    <property type="component" value="Unplaced"/>
</dbReference>
<dbReference type="InterPro" id="IPR050964">
    <property type="entry name" value="Striated_Muscle_Regulatory"/>
</dbReference>
<feature type="region of interest" description="Disordered" evidence="3">
    <location>
        <begin position="399"/>
        <end position="514"/>
    </location>
</feature>
<feature type="region of interest" description="Disordered" evidence="3">
    <location>
        <begin position="554"/>
        <end position="577"/>
    </location>
</feature>